<gene>
    <name evidence="2" type="ORF">ThimaDRAFT_3114</name>
</gene>
<feature type="transmembrane region" description="Helical" evidence="1">
    <location>
        <begin position="473"/>
        <end position="493"/>
    </location>
</feature>
<dbReference type="STRING" id="768671.ThimaDRAFT_3114"/>
<feature type="transmembrane region" description="Helical" evidence="1">
    <location>
        <begin position="444"/>
        <end position="461"/>
    </location>
</feature>
<feature type="transmembrane region" description="Helical" evidence="1">
    <location>
        <begin position="231"/>
        <end position="253"/>
    </location>
</feature>
<evidence type="ECO:0000313" key="3">
    <source>
        <dbReference type="Proteomes" id="UP000005459"/>
    </source>
</evidence>
<keyword evidence="1" id="KW-0812">Transmembrane</keyword>
<protein>
    <recommendedName>
        <fullName evidence="4">YfhO family protein</fullName>
    </recommendedName>
</protein>
<organism evidence="2 3">
    <name type="scientific">Thiocapsa marina 5811</name>
    <dbReference type="NCBI Taxonomy" id="768671"/>
    <lineage>
        <taxon>Bacteria</taxon>
        <taxon>Pseudomonadati</taxon>
        <taxon>Pseudomonadota</taxon>
        <taxon>Gammaproteobacteria</taxon>
        <taxon>Chromatiales</taxon>
        <taxon>Chromatiaceae</taxon>
        <taxon>Thiocapsa</taxon>
    </lineage>
</organism>
<dbReference type="Proteomes" id="UP000005459">
    <property type="component" value="Unassembled WGS sequence"/>
</dbReference>
<feature type="transmembrane region" description="Helical" evidence="1">
    <location>
        <begin position="138"/>
        <end position="157"/>
    </location>
</feature>
<evidence type="ECO:0000313" key="2">
    <source>
        <dbReference type="EMBL" id="EGV17569.1"/>
    </source>
</evidence>
<feature type="transmembrane region" description="Helical" evidence="1">
    <location>
        <begin position="106"/>
        <end position="129"/>
    </location>
</feature>
<dbReference type="AlphaFoldDB" id="F9UE12"/>
<proteinExistence type="predicted"/>
<feature type="transmembrane region" description="Helical" evidence="1">
    <location>
        <begin position="413"/>
        <end position="432"/>
    </location>
</feature>
<feature type="transmembrane region" description="Helical" evidence="1">
    <location>
        <begin position="191"/>
        <end position="219"/>
    </location>
</feature>
<feature type="transmembrane region" description="Helical" evidence="1">
    <location>
        <begin position="372"/>
        <end position="392"/>
    </location>
</feature>
<feature type="transmembrane region" description="Helical" evidence="1">
    <location>
        <begin position="305"/>
        <end position="324"/>
    </location>
</feature>
<feature type="transmembrane region" description="Helical" evidence="1">
    <location>
        <begin position="163"/>
        <end position="179"/>
    </location>
</feature>
<feature type="transmembrane region" description="Helical" evidence="1">
    <location>
        <begin position="274"/>
        <end position="293"/>
    </location>
</feature>
<name>F9UE12_9GAMM</name>
<dbReference type="eggNOG" id="COG4485">
    <property type="taxonomic scope" value="Bacteria"/>
</dbReference>
<reference evidence="2 3" key="1">
    <citation type="submission" date="2011-06" db="EMBL/GenBank/DDBJ databases">
        <title>The draft genome of Thiocapsa marina 5811.</title>
        <authorList>
            <consortium name="US DOE Joint Genome Institute (JGI-PGF)"/>
            <person name="Lucas S."/>
            <person name="Han J."/>
            <person name="Cheng J.-F."/>
            <person name="Goodwin L."/>
            <person name="Pitluck S."/>
            <person name="Peters L."/>
            <person name="Land M.L."/>
            <person name="Hauser L."/>
            <person name="Vogl K."/>
            <person name="Liu Z."/>
            <person name="Imhoff J."/>
            <person name="Thiel V."/>
            <person name="Frigaard N.-U."/>
            <person name="Bryant D."/>
            <person name="Woyke T.J."/>
        </authorList>
    </citation>
    <scope>NUCLEOTIDE SEQUENCE [LARGE SCALE GENOMIC DNA]</scope>
    <source>
        <strain evidence="2 3">5811</strain>
    </source>
</reference>
<keyword evidence="3" id="KW-1185">Reference proteome</keyword>
<dbReference type="PANTHER" id="PTHR38454:SF1">
    <property type="entry name" value="INTEGRAL MEMBRANE PROTEIN"/>
    <property type="match status" value="1"/>
</dbReference>
<sequence>MVPFWTIETARGNGLFGPPVANQDLLLLTLAWLLASLPWVLGDHFIPYDSVGEFYPQSRFVVDSIRHGDWPWWNPYQYSGLPVLGDPQNMLFTLHTLVGTLLGPGYTLQAFDLVTLVHPFIGGLAIYAIGSSRGVPRVWLLSAALVFMLGGVATSRLQHVPQIIAYGLLPVLLWLLLMLESKPAIGRAMLLGLSGAIWAANANQVVFLGGLLLAVFAVLTVARSENRLRLAAMYGVAASVSLALLAPVYSAIIEIIALSTRSDFTLTDSAHPSFSPIVFASLFFPALFGNLNGKIWSVTDITQDFLYIGIIPISLYLLAFFSCMRWRTTAVLTWLTLLLFFVLFSLGVKTPLYPFLFNHIPGFDFFRRPVDAAYLLNLLFALGLLVIGRETARSTALPCGDTGHQLSASSRHLLFAIALSIPLLAFVLGAAAQSKDALPVLLENYGWLVVRVGLFAILLWWIKKQLTSPNRSFWILIVAGIFFAVDLGAAGRYSGLFSQRYSKIALARAYQHTQPPESNSLDAWLQSNTAPWARVEIIGGGESMGHSSVARWYNTQGYNPIQLRRYAEQIGSFVTFNEPRTFVDGSEGPLDQRFDVLGLRYVAFMTKWAQASEKDPSPASEQARRYRDELASGGARKLFSDDRYEVWERPGASRWLAVSDSASIDGLESAPCEVEEFCNTRLTIKCRSPVETTLVIGEVYAPGWFACVNGTPTPIEPFADLFRAVTLPAGPSTISMTYHPVPFLRHFGCSNGLFIARPDLPLSGE</sequence>
<dbReference type="InterPro" id="IPR018580">
    <property type="entry name" value="Uncharacterised_YfhO"/>
</dbReference>
<feature type="transmembrane region" description="Helical" evidence="1">
    <location>
        <begin position="331"/>
        <end position="352"/>
    </location>
</feature>
<keyword evidence="1" id="KW-0472">Membrane</keyword>
<keyword evidence="1" id="KW-1133">Transmembrane helix</keyword>
<dbReference type="PANTHER" id="PTHR38454">
    <property type="entry name" value="INTEGRAL MEMBRANE PROTEIN-RELATED"/>
    <property type="match status" value="1"/>
</dbReference>
<evidence type="ECO:0000256" key="1">
    <source>
        <dbReference type="SAM" id="Phobius"/>
    </source>
</evidence>
<dbReference type="EMBL" id="AFWV01000010">
    <property type="protein sequence ID" value="EGV17569.1"/>
    <property type="molecule type" value="Genomic_DNA"/>
</dbReference>
<evidence type="ECO:0008006" key="4">
    <source>
        <dbReference type="Google" id="ProtNLM"/>
    </source>
</evidence>
<accession>F9UE12</accession>